<gene>
    <name evidence="2" type="ORF">AVEN_261696_1</name>
</gene>
<reference evidence="2 3" key="1">
    <citation type="journal article" date="2019" name="Sci. Rep.">
        <title>Orb-weaving spider Araneus ventricosus genome elucidates the spidroin gene catalogue.</title>
        <authorList>
            <person name="Kono N."/>
            <person name="Nakamura H."/>
            <person name="Ohtoshi R."/>
            <person name="Moran D.A.P."/>
            <person name="Shinohara A."/>
            <person name="Yoshida Y."/>
            <person name="Fujiwara M."/>
            <person name="Mori M."/>
            <person name="Tomita M."/>
            <person name="Arakawa K."/>
        </authorList>
    </citation>
    <scope>NUCLEOTIDE SEQUENCE [LARGE SCALE GENOMIC DNA]</scope>
</reference>
<evidence type="ECO:0000313" key="3">
    <source>
        <dbReference type="Proteomes" id="UP000499080"/>
    </source>
</evidence>
<organism evidence="2 3">
    <name type="scientific">Araneus ventricosus</name>
    <name type="common">Orbweaver spider</name>
    <name type="synonym">Epeira ventricosa</name>
    <dbReference type="NCBI Taxonomy" id="182803"/>
    <lineage>
        <taxon>Eukaryota</taxon>
        <taxon>Metazoa</taxon>
        <taxon>Ecdysozoa</taxon>
        <taxon>Arthropoda</taxon>
        <taxon>Chelicerata</taxon>
        <taxon>Arachnida</taxon>
        <taxon>Araneae</taxon>
        <taxon>Araneomorphae</taxon>
        <taxon>Entelegynae</taxon>
        <taxon>Araneoidea</taxon>
        <taxon>Araneidae</taxon>
        <taxon>Araneus</taxon>
    </lineage>
</organism>
<dbReference type="Proteomes" id="UP000499080">
    <property type="component" value="Unassembled WGS sequence"/>
</dbReference>
<evidence type="ECO:0000256" key="1">
    <source>
        <dbReference type="SAM" id="MobiDB-lite"/>
    </source>
</evidence>
<feature type="region of interest" description="Disordered" evidence="1">
    <location>
        <begin position="108"/>
        <end position="136"/>
    </location>
</feature>
<dbReference type="EMBL" id="BGPR01000444">
    <property type="protein sequence ID" value="GBM20572.1"/>
    <property type="molecule type" value="Genomic_DNA"/>
</dbReference>
<keyword evidence="3" id="KW-1185">Reference proteome</keyword>
<name>A0A4Y2DUM3_ARAVE</name>
<dbReference type="AlphaFoldDB" id="A0A4Y2DUM3"/>
<comment type="caution">
    <text evidence="2">The sequence shown here is derived from an EMBL/GenBank/DDBJ whole genome shotgun (WGS) entry which is preliminary data.</text>
</comment>
<protein>
    <submittedName>
        <fullName evidence="2">Uncharacterized protein</fullName>
    </submittedName>
</protein>
<proteinExistence type="predicted"/>
<evidence type="ECO:0000313" key="2">
    <source>
        <dbReference type="EMBL" id="GBM20572.1"/>
    </source>
</evidence>
<sequence length="136" mass="14810">MIFVGEYGFSYDQGINTDSRFNPSVKELVNKGPKDFDPVLELILGFADSRFRVDFGMKRQNSFDVTNPAGSGRIDGNSAGSDRVEIGAGLQSLLTAEKNVVSRLKPAVQNGGQHAEQALRPLSYATHPSNSCRTMQ</sequence>
<feature type="compositionally biased region" description="Polar residues" evidence="1">
    <location>
        <begin position="126"/>
        <end position="136"/>
    </location>
</feature>
<accession>A0A4Y2DUM3</accession>